<protein>
    <submittedName>
        <fullName evidence="1">Uncharacterized protein</fullName>
    </submittedName>
</protein>
<evidence type="ECO:0000313" key="1">
    <source>
        <dbReference type="EMBL" id="AVF26286.1"/>
    </source>
</evidence>
<dbReference type="EMBL" id="CP019655">
    <property type="protein sequence ID" value="AVF26286.1"/>
    <property type="molecule type" value="Genomic_DNA"/>
</dbReference>
<dbReference type="Proteomes" id="UP000239833">
    <property type="component" value="Chromosome"/>
</dbReference>
<gene>
    <name evidence="1" type="ORF">ERICIII_02123</name>
</gene>
<sequence length="35" mass="3943">MNDAFPVSIKGILFEGDRCFCFRMNGENGNFQVEG</sequence>
<proteinExistence type="predicted"/>
<organism evidence="1 2">
    <name type="scientific">Paenibacillus larvae subsp. larvae</name>
    <dbReference type="NCBI Taxonomy" id="147375"/>
    <lineage>
        <taxon>Bacteria</taxon>
        <taxon>Bacillati</taxon>
        <taxon>Bacillota</taxon>
        <taxon>Bacilli</taxon>
        <taxon>Bacillales</taxon>
        <taxon>Paenibacillaceae</taxon>
        <taxon>Paenibacillus</taxon>
    </lineage>
</organism>
<reference evidence="2" key="1">
    <citation type="submission" date="2017-02" db="EMBL/GenBank/DDBJ databases">
        <title>Delineation of Paenibacillus larvae strains originating from foulbrood outbreaks.</title>
        <authorList>
            <person name="Beims H."/>
            <person name="Bunk B."/>
            <person name="Sproeer C."/>
            <person name="Mohr K.I."/>
            <person name="Pradella S."/>
            <person name="Guenther G."/>
            <person name="Rohde M."/>
            <person name="von der Ohe W."/>
            <person name="Steinert M."/>
        </authorList>
    </citation>
    <scope>NUCLEOTIDE SEQUENCE [LARGE SCALE GENOMIC DNA]</scope>
    <source>
        <strain evidence="2">Eric_III</strain>
    </source>
</reference>
<dbReference type="AlphaFoldDB" id="A0A2L1U035"/>
<name>A0A2L1U035_9BACL</name>
<evidence type="ECO:0000313" key="2">
    <source>
        <dbReference type="Proteomes" id="UP000239833"/>
    </source>
</evidence>
<accession>A0A2L1U035</accession>